<dbReference type="AlphaFoldDB" id="A0A9Q3EP78"/>
<dbReference type="EMBL" id="AVOT02028556">
    <property type="protein sequence ID" value="MBW0521072.1"/>
    <property type="molecule type" value="Genomic_DNA"/>
</dbReference>
<feature type="signal peptide" evidence="1">
    <location>
        <begin position="1"/>
        <end position="19"/>
    </location>
</feature>
<evidence type="ECO:0000313" key="2">
    <source>
        <dbReference type="EMBL" id="MBW0521072.1"/>
    </source>
</evidence>
<sequence length="111" mass="12460">MRLMIILLIFSLAFQVTSSLWHMCIFETIKAPDAYCGHSIKCECGASTTCHEVISHLVEQCSCGKQRVTPLQKCPIGHDVDICHECRETSHAKSLQYSYRANNEDGQERGA</sequence>
<proteinExistence type="predicted"/>
<comment type="caution">
    <text evidence="2">The sequence shown here is derived from an EMBL/GenBank/DDBJ whole genome shotgun (WGS) entry which is preliminary data.</text>
</comment>
<organism evidence="2 3">
    <name type="scientific">Austropuccinia psidii MF-1</name>
    <dbReference type="NCBI Taxonomy" id="1389203"/>
    <lineage>
        <taxon>Eukaryota</taxon>
        <taxon>Fungi</taxon>
        <taxon>Dikarya</taxon>
        <taxon>Basidiomycota</taxon>
        <taxon>Pucciniomycotina</taxon>
        <taxon>Pucciniomycetes</taxon>
        <taxon>Pucciniales</taxon>
        <taxon>Sphaerophragmiaceae</taxon>
        <taxon>Austropuccinia</taxon>
    </lineage>
</organism>
<evidence type="ECO:0000313" key="3">
    <source>
        <dbReference type="Proteomes" id="UP000765509"/>
    </source>
</evidence>
<feature type="chain" id="PRO_5040410988" evidence="1">
    <location>
        <begin position="20"/>
        <end position="111"/>
    </location>
</feature>
<accession>A0A9Q3EP78</accession>
<gene>
    <name evidence="2" type="ORF">O181_060787</name>
</gene>
<keyword evidence="3" id="KW-1185">Reference proteome</keyword>
<name>A0A9Q3EP78_9BASI</name>
<protein>
    <submittedName>
        <fullName evidence="2">Uncharacterized protein</fullName>
    </submittedName>
</protein>
<keyword evidence="1" id="KW-0732">Signal</keyword>
<reference evidence="2" key="1">
    <citation type="submission" date="2021-03" db="EMBL/GenBank/DDBJ databases">
        <title>Draft genome sequence of rust myrtle Austropuccinia psidii MF-1, a brazilian biotype.</title>
        <authorList>
            <person name="Quecine M.C."/>
            <person name="Pachon D.M.R."/>
            <person name="Bonatelli M.L."/>
            <person name="Correr F.H."/>
            <person name="Franceschini L.M."/>
            <person name="Leite T.F."/>
            <person name="Margarido G.R.A."/>
            <person name="Almeida C.A."/>
            <person name="Ferrarezi J.A."/>
            <person name="Labate C.A."/>
        </authorList>
    </citation>
    <scope>NUCLEOTIDE SEQUENCE</scope>
    <source>
        <strain evidence="2">MF-1</strain>
    </source>
</reference>
<dbReference type="Proteomes" id="UP000765509">
    <property type="component" value="Unassembled WGS sequence"/>
</dbReference>
<evidence type="ECO:0000256" key="1">
    <source>
        <dbReference type="SAM" id="SignalP"/>
    </source>
</evidence>